<evidence type="ECO:0000256" key="7">
    <source>
        <dbReference type="ARBA" id="ARBA00022618"/>
    </source>
</evidence>
<dbReference type="EMBL" id="GU568010">
    <property type="protein sequence ID" value="ADI23293.1"/>
    <property type="molecule type" value="Genomic_DNA"/>
</dbReference>
<evidence type="ECO:0000256" key="4">
    <source>
        <dbReference type="ARBA" id="ARBA00004752"/>
    </source>
</evidence>
<dbReference type="InterPro" id="IPR006094">
    <property type="entry name" value="Oxid_FAD_bind_N"/>
</dbReference>
<accession>E7C769</accession>
<keyword evidence="6 17" id="KW-0963">Cytoplasm</keyword>
<keyword evidence="9 17" id="KW-0274">FAD</keyword>
<dbReference type="HAMAP" id="MF_00037">
    <property type="entry name" value="MurB"/>
    <property type="match status" value="1"/>
</dbReference>
<evidence type="ECO:0000256" key="5">
    <source>
        <dbReference type="ARBA" id="ARBA00010485"/>
    </source>
</evidence>
<dbReference type="GO" id="GO:0051301">
    <property type="term" value="P:cell division"/>
    <property type="evidence" value="ECO:0007669"/>
    <property type="project" value="UniProtKB-KW"/>
</dbReference>
<evidence type="ECO:0000256" key="14">
    <source>
        <dbReference type="ARBA" id="ARBA00023306"/>
    </source>
</evidence>
<reference evidence="19" key="1">
    <citation type="submission" date="2010-01" db="EMBL/GenBank/DDBJ databases">
        <title>Genome fragments of uncultured bacteria from the North Pacific subtropical Gyre.</title>
        <authorList>
            <person name="Pham V.D."/>
            <person name="Delong E.F."/>
        </authorList>
    </citation>
    <scope>NUCLEOTIDE SEQUENCE</scope>
</reference>
<dbReference type="InterPro" id="IPR003170">
    <property type="entry name" value="MurB"/>
</dbReference>
<dbReference type="GO" id="GO:0005829">
    <property type="term" value="C:cytosol"/>
    <property type="evidence" value="ECO:0007669"/>
    <property type="project" value="TreeGrafter"/>
</dbReference>
<evidence type="ECO:0000256" key="3">
    <source>
        <dbReference type="ARBA" id="ARBA00004496"/>
    </source>
</evidence>
<keyword evidence="15 17" id="KW-0961">Cell wall biogenesis/degradation</keyword>
<dbReference type="EC" id="1.3.1.98" evidence="17"/>
<evidence type="ECO:0000313" key="19">
    <source>
        <dbReference type="EMBL" id="ADI23293.1"/>
    </source>
</evidence>
<dbReference type="Gene3D" id="3.30.465.10">
    <property type="match status" value="1"/>
</dbReference>
<protein>
    <recommendedName>
        <fullName evidence="17">UDP-N-acetylenolpyruvoylglucosamine reductase</fullName>
        <ecNumber evidence="17">1.3.1.98</ecNumber>
    </recommendedName>
    <alternativeName>
        <fullName evidence="17">UDP-N-acetylmuramate dehydrogenase</fullName>
    </alternativeName>
</protein>
<dbReference type="GO" id="GO:0008762">
    <property type="term" value="F:UDP-N-acetylmuramate dehydrogenase activity"/>
    <property type="evidence" value="ECO:0007669"/>
    <property type="project" value="UniProtKB-UniRule"/>
</dbReference>
<keyword evidence="12 17" id="KW-0573">Peptidoglycan synthesis</keyword>
<comment type="pathway">
    <text evidence="4 17">Cell wall biogenesis; peptidoglycan biosynthesis.</text>
</comment>
<comment type="similarity">
    <text evidence="5 17">Belongs to the MurB family.</text>
</comment>
<dbReference type="GO" id="GO:0071555">
    <property type="term" value="P:cell wall organization"/>
    <property type="evidence" value="ECO:0007669"/>
    <property type="project" value="UniProtKB-KW"/>
</dbReference>
<feature type="domain" description="FAD-binding PCMH-type" evidence="18">
    <location>
        <begin position="17"/>
        <end position="184"/>
    </location>
</feature>
<evidence type="ECO:0000256" key="11">
    <source>
        <dbReference type="ARBA" id="ARBA00022960"/>
    </source>
</evidence>
<feature type="active site" evidence="17">
    <location>
        <position position="327"/>
    </location>
</feature>
<evidence type="ECO:0000256" key="16">
    <source>
        <dbReference type="ARBA" id="ARBA00048914"/>
    </source>
</evidence>
<evidence type="ECO:0000256" key="17">
    <source>
        <dbReference type="HAMAP-Rule" id="MF_00037"/>
    </source>
</evidence>
<dbReference type="InterPro" id="IPR036635">
    <property type="entry name" value="MurB_C_sf"/>
</dbReference>
<name>E7C769_9ACTN</name>
<comment type="subcellular location">
    <subcellularLocation>
        <location evidence="3 17">Cytoplasm</location>
    </subcellularLocation>
</comment>
<dbReference type="GO" id="GO:0009252">
    <property type="term" value="P:peptidoglycan biosynthetic process"/>
    <property type="evidence" value="ECO:0007669"/>
    <property type="project" value="UniProtKB-UniRule"/>
</dbReference>
<keyword evidence="10 17" id="KW-0521">NADP</keyword>
<evidence type="ECO:0000256" key="10">
    <source>
        <dbReference type="ARBA" id="ARBA00022857"/>
    </source>
</evidence>
<dbReference type="Pfam" id="PF01565">
    <property type="entry name" value="FAD_binding_4"/>
    <property type="match status" value="1"/>
</dbReference>
<comment type="catalytic activity">
    <reaction evidence="16 17">
        <text>UDP-N-acetyl-alpha-D-muramate + NADP(+) = UDP-N-acetyl-3-O-(1-carboxyvinyl)-alpha-D-glucosamine + NADPH + H(+)</text>
        <dbReference type="Rhea" id="RHEA:12248"/>
        <dbReference type="ChEBI" id="CHEBI:15378"/>
        <dbReference type="ChEBI" id="CHEBI:57783"/>
        <dbReference type="ChEBI" id="CHEBI:58349"/>
        <dbReference type="ChEBI" id="CHEBI:68483"/>
        <dbReference type="ChEBI" id="CHEBI:70757"/>
        <dbReference type="EC" id="1.3.1.98"/>
    </reaction>
</comment>
<evidence type="ECO:0000259" key="18">
    <source>
        <dbReference type="PROSITE" id="PS51387"/>
    </source>
</evidence>
<dbReference type="PANTHER" id="PTHR21071">
    <property type="entry name" value="UDP-N-ACETYLENOLPYRUVOYLGLUCOSAMINE REDUCTASE"/>
    <property type="match status" value="1"/>
</dbReference>
<evidence type="ECO:0000256" key="9">
    <source>
        <dbReference type="ARBA" id="ARBA00022827"/>
    </source>
</evidence>
<comment type="function">
    <text evidence="2 17">Cell wall formation.</text>
</comment>
<keyword evidence="8 17" id="KW-0285">Flavoprotein</keyword>
<dbReference type="Gene3D" id="3.30.43.10">
    <property type="entry name" value="Uridine Diphospho-n-acetylenolpyruvylglucosamine Reductase, domain 2"/>
    <property type="match status" value="1"/>
</dbReference>
<keyword evidence="7 17" id="KW-0132">Cell division</keyword>
<dbReference type="InterPro" id="IPR016166">
    <property type="entry name" value="FAD-bd_PCMH"/>
</dbReference>
<dbReference type="PROSITE" id="PS51387">
    <property type="entry name" value="FAD_PCMH"/>
    <property type="match status" value="1"/>
</dbReference>
<dbReference type="AlphaFoldDB" id="E7C769"/>
<evidence type="ECO:0000256" key="1">
    <source>
        <dbReference type="ARBA" id="ARBA00001974"/>
    </source>
</evidence>
<gene>
    <name evidence="17" type="primary">murB</name>
</gene>
<dbReference type="GO" id="GO:0008360">
    <property type="term" value="P:regulation of cell shape"/>
    <property type="evidence" value="ECO:0007669"/>
    <property type="project" value="UniProtKB-KW"/>
</dbReference>
<dbReference type="InterPro" id="IPR011601">
    <property type="entry name" value="MurB_C"/>
</dbReference>
<keyword evidence="11 17" id="KW-0133">Cell shape</keyword>
<evidence type="ECO:0000256" key="6">
    <source>
        <dbReference type="ARBA" id="ARBA00022490"/>
    </source>
</evidence>
<dbReference type="PANTHER" id="PTHR21071:SF4">
    <property type="entry name" value="UDP-N-ACETYLENOLPYRUVOYLGLUCOSAMINE REDUCTASE"/>
    <property type="match status" value="1"/>
</dbReference>
<dbReference type="InterPro" id="IPR036318">
    <property type="entry name" value="FAD-bd_PCMH-like_sf"/>
</dbReference>
<sequence>MRRVSNACLTRANSFGLESTAEELLEVSSVEELLESLEHSPSATILGEGSNVVLHRHLPGLVIRVRIRGISVKRVAESAYRIRIGAGERWNELVRSLLGRGIRGLENLSLIPGSVGAAPYQNIGAYGRELGPMVESVEVVDRGEMATRTLPAAECEFRYRDSVFKSGSPQRYVITYVNIRTGDQAVETGYPDIDTELRRLGCGRPDPIHVANAVIRVRRRKLPDPRVIGNVGSFFKNPLLSSNDFELLRAKCEIQGFEERGLVKVSAARLIEASGWKGFRDGAVAVWHRQPLVLINTGGATATNVLGLAERIVDDVHRRYGVALDREPIEIGRP</sequence>
<feature type="active site" description="Proton donor" evidence="17">
    <location>
        <position position="233"/>
    </location>
</feature>
<evidence type="ECO:0000256" key="15">
    <source>
        <dbReference type="ARBA" id="ARBA00023316"/>
    </source>
</evidence>
<keyword evidence="13 17" id="KW-0560">Oxidoreductase</keyword>
<evidence type="ECO:0000256" key="2">
    <source>
        <dbReference type="ARBA" id="ARBA00003921"/>
    </source>
</evidence>
<organism evidence="19">
    <name type="scientific">uncultured actinobacterium HF0770_13M05</name>
    <dbReference type="NCBI Taxonomy" id="723605"/>
    <lineage>
        <taxon>Bacteria</taxon>
        <taxon>Bacillati</taxon>
        <taxon>Actinomycetota</taxon>
        <taxon>Actinomycetes</taxon>
        <taxon>marine Actinobacteria clade</taxon>
        <taxon>environmental samples</taxon>
    </lineage>
</organism>
<feature type="active site" evidence="17">
    <location>
        <position position="160"/>
    </location>
</feature>
<evidence type="ECO:0000256" key="13">
    <source>
        <dbReference type="ARBA" id="ARBA00023002"/>
    </source>
</evidence>
<dbReference type="UniPathway" id="UPA00219"/>
<dbReference type="NCBIfam" id="NF000755">
    <property type="entry name" value="PRK00046.1"/>
    <property type="match status" value="1"/>
</dbReference>
<keyword evidence="14 17" id="KW-0131">Cell cycle</keyword>
<dbReference type="Gene3D" id="3.90.78.10">
    <property type="entry name" value="UDP-N-acetylenolpyruvoylglucosamine reductase, C-terminal domain"/>
    <property type="match status" value="1"/>
</dbReference>
<dbReference type="InterPro" id="IPR016169">
    <property type="entry name" value="FAD-bd_PCMH_sub2"/>
</dbReference>
<dbReference type="InterPro" id="IPR016167">
    <property type="entry name" value="FAD-bd_PCMH_sub1"/>
</dbReference>
<evidence type="ECO:0000256" key="8">
    <source>
        <dbReference type="ARBA" id="ARBA00022630"/>
    </source>
</evidence>
<dbReference type="GO" id="GO:0071949">
    <property type="term" value="F:FAD binding"/>
    <property type="evidence" value="ECO:0007669"/>
    <property type="project" value="InterPro"/>
</dbReference>
<dbReference type="SUPFAM" id="SSF56194">
    <property type="entry name" value="Uridine diphospho-N-Acetylenolpyruvylglucosamine reductase, MurB, C-terminal domain"/>
    <property type="match status" value="1"/>
</dbReference>
<proteinExistence type="inferred from homology"/>
<dbReference type="Pfam" id="PF02873">
    <property type="entry name" value="MurB_C"/>
    <property type="match status" value="1"/>
</dbReference>
<evidence type="ECO:0000256" key="12">
    <source>
        <dbReference type="ARBA" id="ARBA00022984"/>
    </source>
</evidence>
<dbReference type="NCBIfam" id="TIGR00179">
    <property type="entry name" value="murB"/>
    <property type="match status" value="1"/>
</dbReference>
<comment type="cofactor">
    <cofactor evidence="1 17">
        <name>FAD</name>
        <dbReference type="ChEBI" id="CHEBI:57692"/>
    </cofactor>
</comment>
<dbReference type="SUPFAM" id="SSF56176">
    <property type="entry name" value="FAD-binding/transporter-associated domain-like"/>
    <property type="match status" value="1"/>
</dbReference>